<organism evidence="8 9">
    <name type="scientific">Parenemella sanctibonifatiensis</name>
    <dbReference type="NCBI Taxonomy" id="2016505"/>
    <lineage>
        <taxon>Bacteria</taxon>
        <taxon>Bacillati</taxon>
        <taxon>Actinomycetota</taxon>
        <taxon>Actinomycetes</taxon>
        <taxon>Propionibacteriales</taxon>
        <taxon>Propionibacteriaceae</taxon>
        <taxon>Parenemella</taxon>
    </lineage>
</organism>
<dbReference type="AlphaFoldDB" id="A0A255ELU5"/>
<evidence type="ECO:0000256" key="1">
    <source>
        <dbReference type="ARBA" id="ARBA00001946"/>
    </source>
</evidence>
<dbReference type="Pfam" id="PF00293">
    <property type="entry name" value="NUDIX"/>
    <property type="match status" value="1"/>
</dbReference>
<dbReference type="OrthoDB" id="9804442at2"/>
<gene>
    <name evidence="8" type="ORF">CGZ91_02955</name>
    <name evidence="7" type="ORF">CGZ92_10285</name>
</gene>
<evidence type="ECO:0000259" key="6">
    <source>
        <dbReference type="PROSITE" id="PS51462"/>
    </source>
</evidence>
<evidence type="ECO:0000256" key="2">
    <source>
        <dbReference type="ARBA" id="ARBA00005582"/>
    </source>
</evidence>
<evidence type="ECO:0000256" key="4">
    <source>
        <dbReference type="ARBA" id="ARBA00022842"/>
    </source>
</evidence>
<dbReference type="InterPro" id="IPR020084">
    <property type="entry name" value="NUDIX_hydrolase_CS"/>
</dbReference>
<evidence type="ECO:0000256" key="3">
    <source>
        <dbReference type="ARBA" id="ARBA00022801"/>
    </source>
</evidence>
<dbReference type="PANTHER" id="PTHR43046:SF12">
    <property type="entry name" value="GDP-MANNOSE MANNOSYL HYDROLASE"/>
    <property type="match status" value="1"/>
</dbReference>
<evidence type="ECO:0000313" key="7">
    <source>
        <dbReference type="EMBL" id="OYN85813.1"/>
    </source>
</evidence>
<dbReference type="InterPro" id="IPR015797">
    <property type="entry name" value="NUDIX_hydrolase-like_dom_sf"/>
</dbReference>
<keyword evidence="3 5" id="KW-0378">Hydrolase</keyword>
<evidence type="ECO:0000313" key="10">
    <source>
        <dbReference type="Proteomes" id="UP000216533"/>
    </source>
</evidence>
<evidence type="ECO:0000256" key="5">
    <source>
        <dbReference type="RuleBase" id="RU003476"/>
    </source>
</evidence>
<dbReference type="PANTHER" id="PTHR43046">
    <property type="entry name" value="GDP-MANNOSE MANNOSYL HYDROLASE"/>
    <property type="match status" value="1"/>
</dbReference>
<dbReference type="Proteomes" id="UP000216533">
    <property type="component" value="Unassembled WGS sequence"/>
</dbReference>
<dbReference type="PRINTS" id="PR00502">
    <property type="entry name" value="NUDIXFAMILY"/>
</dbReference>
<keyword evidence="4" id="KW-0460">Magnesium</keyword>
<reference evidence="9 10" key="1">
    <citation type="submission" date="2017-07" db="EMBL/GenBank/DDBJ databases">
        <title>Draft whole genome sequences of clinical Proprionibacteriaceae strains.</title>
        <authorList>
            <person name="Bernier A.-M."/>
            <person name="Bernard K."/>
            <person name="Domingo M.-C."/>
        </authorList>
    </citation>
    <scope>NUCLEOTIDE SEQUENCE [LARGE SCALE GENOMIC DNA]</scope>
    <source>
        <strain evidence="8 9">NML 150081</strain>
        <strain evidence="7 10">NML 160184</strain>
    </source>
</reference>
<proteinExistence type="inferred from homology"/>
<sequence>MRSFRYEPDRDTVTRQAVRVVVMTPEDEVLLLRDTDPGCPDLHWWVTPGGGIDPGESDHQAAVRELIEETGLRIGTDQLIGPLANRLVRHGYSDQIFTQTELFYAVEVERFDLDTSGLTPEEVITLTGARWWPLVELSTTQEWIWPAQLVELVRRARQVPVPPSWELGQVDDESPRPI</sequence>
<dbReference type="InterPro" id="IPR000086">
    <property type="entry name" value="NUDIX_hydrolase_dom"/>
</dbReference>
<accession>A0A255ECD2</accession>
<keyword evidence="9" id="KW-1185">Reference proteome</keyword>
<dbReference type="CDD" id="cd04685">
    <property type="entry name" value="NUDIX_Hydrolase"/>
    <property type="match status" value="1"/>
</dbReference>
<evidence type="ECO:0000313" key="9">
    <source>
        <dbReference type="Proteomes" id="UP000216300"/>
    </source>
</evidence>
<dbReference type="SUPFAM" id="SSF55811">
    <property type="entry name" value="Nudix"/>
    <property type="match status" value="1"/>
</dbReference>
<dbReference type="GO" id="GO:0016787">
    <property type="term" value="F:hydrolase activity"/>
    <property type="evidence" value="ECO:0007669"/>
    <property type="project" value="UniProtKB-KW"/>
</dbReference>
<dbReference type="PROSITE" id="PS00893">
    <property type="entry name" value="NUDIX_BOX"/>
    <property type="match status" value="1"/>
</dbReference>
<dbReference type="Proteomes" id="UP000216300">
    <property type="component" value="Unassembled WGS sequence"/>
</dbReference>
<dbReference type="Gene3D" id="3.90.79.10">
    <property type="entry name" value="Nucleoside Triphosphate Pyrophosphohydrolase"/>
    <property type="match status" value="1"/>
</dbReference>
<dbReference type="EMBL" id="NMVI01000024">
    <property type="protein sequence ID" value="OYN85813.1"/>
    <property type="molecule type" value="Genomic_DNA"/>
</dbReference>
<dbReference type="RefSeq" id="WP_094451304.1">
    <property type="nucleotide sequence ID" value="NZ_NMVI01000024.1"/>
</dbReference>
<comment type="cofactor">
    <cofactor evidence="1">
        <name>Mg(2+)</name>
        <dbReference type="ChEBI" id="CHEBI:18420"/>
    </cofactor>
</comment>
<dbReference type="PROSITE" id="PS51462">
    <property type="entry name" value="NUDIX"/>
    <property type="match status" value="1"/>
</dbReference>
<name>A0A255ELU5_9ACTN</name>
<comment type="caution">
    <text evidence="8">The sequence shown here is derived from an EMBL/GenBank/DDBJ whole genome shotgun (WGS) entry which is preliminary data.</text>
</comment>
<dbReference type="EMBL" id="NMVJ01000001">
    <property type="protein sequence ID" value="OYN92464.1"/>
    <property type="molecule type" value="Genomic_DNA"/>
</dbReference>
<feature type="domain" description="Nudix hydrolase" evidence="6">
    <location>
        <begin position="13"/>
        <end position="155"/>
    </location>
</feature>
<protein>
    <submittedName>
        <fullName evidence="8">NUDIX hydrolase</fullName>
    </submittedName>
</protein>
<evidence type="ECO:0000313" key="8">
    <source>
        <dbReference type="EMBL" id="OYN92464.1"/>
    </source>
</evidence>
<comment type="similarity">
    <text evidence="2 5">Belongs to the Nudix hydrolase family.</text>
</comment>
<dbReference type="InterPro" id="IPR020476">
    <property type="entry name" value="Nudix_hydrolase"/>
</dbReference>
<accession>A0A255ELU5</accession>